<sequence>MLKDLPELIKKIYVTSLFLTAISLIAGIIFRRSELYLGFFTGSVISMVNIYLTIRGAYKAVYHRNKSRLGSMIEYLKRIVIYCAGMYLVIFISKRYFNSRITGNIIATGLGFLNFKISILLSAFLTKKR</sequence>
<feature type="transmembrane region" description="Helical" evidence="6">
    <location>
        <begin position="36"/>
        <end position="54"/>
    </location>
</feature>
<evidence type="ECO:0000313" key="7">
    <source>
        <dbReference type="EMBL" id="BBM35950.1"/>
    </source>
</evidence>
<accession>A0A510J9G7</accession>
<dbReference type="EMBL" id="AP019822">
    <property type="protein sequence ID" value="BBM35950.1"/>
    <property type="molecule type" value="Genomic_DNA"/>
</dbReference>
<dbReference type="Pfam" id="PF03899">
    <property type="entry name" value="ATP-synt_I"/>
    <property type="match status" value="1"/>
</dbReference>
<keyword evidence="4 6" id="KW-1133">Transmembrane helix</keyword>
<dbReference type="Proteomes" id="UP000321606">
    <property type="component" value="Chromosome"/>
</dbReference>
<feature type="transmembrane region" description="Helical" evidence="6">
    <location>
        <begin position="105"/>
        <end position="125"/>
    </location>
</feature>
<dbReference type="GO" id="GO:0005886">
    <property type="term" value="C:plasma membrane"/>
    <property type="evidence" value="ECO:0007669"/>
    <property type="project" value="UniProtKB-SubCell"/>
</dbReference>
<dbReference type="InterPro" id="IPR005598">
    <property type="entry name" value="ATP_synth_I"/>
</dbReference>
<feature type="transmembrane region" description="Helical" evidence="6">
    <location>
        <begin position="75"/>
        <end position="93"/>
    </location>
</feature>
<comment type="subcellular location">
    <subcellularLocation>
        <location evidence="1">Cell membrane</location>
        <topology evidence="1">Multi-pass membrane protein</topology>
    </subcellularLocation>
</comment>
<name>A0A510J9G7_9FUSO</name>
<evidence type="ECO:0000313" key="8">
    <source>
        <dbReference type="Proteomes" id="UP000321606"/>
    </source>
</evidence>
<evidence type="ECO:0000256" key="4">
    <source>
        <dbReference type="ARBA" id="ARBA00022989"/>
    </source>
</evidence>
<keyword evidence="5 6" id="KW-0472">Membrane</keyword>
<evidence type="ECO:0000256" key="5">
    <source>
        <dbReference type="ARBA" id="ARBA00023136"/>
    </source>
</evidence>
<organism evidence="7 8">
    <name type="scientific">Pseudoleptotrichia goodfellowii</name>
    <dbReference type="NCBI Taxonomy" id="157692"/>
    <lineage>
        <taxon>Bacteria</taxon>
        <taxon>Fusobacteriati</taxon>
        <taxon>Fusobacteriota</taxon>
        <taxon>Fusobacteriia</taxon>
        <taxon>Fusobacteriales</taxon>
        <taxon>Leptotrichiaceae</taxon>
        <taxon>Pseudoleptotrichia</taxon>
    </lineage>
</organism>
<protein>
    <recommendedName>
        <fullName evidence="9">ATP synthase I</fullName>
    </recommendedName>
</protein>
<dbReference type="AlphaFoldDB" id="A0A510J9G7"/>
<proteinExistence type="predicted"/>
<evidence type="ECO:0000256" key="2">
    <source>
        <dbReference type="ARBA" id="ARBA00022475"/>
    </source>
</evidence>
<keyword evidence="2" id="KW-1003">Cell membrane</keyword>
<evidence type="ECO:0000256" key="6">
    <source>
        <dbReference type="SAM" id="Phobius"/>
    </source>
</evidence>
<gene>
    <name evidence="7" type="ORF">JCM16774_0881</name>
</gene>
<evidence type="ECO:0008006" key="9">
    <source>
        <dbReference type="Google" id="ProtNLM"/>
    </source>
</evidence>
<evidence type="ECO:0000256" key="3">
    <source>
        <dbReference type="ARBA" id="ARBA00022692"/>
    </source>
</evidence>
<dbReference type="STRING" id="714315.GCA_000516535_00873"/>
<dbReference type="KEGG" id="lgo:JCM16774_0881"/>
<feature type="transmembrane region" description="Helical" evidence="6">
    <location>
        <begin position="12"/>
        <end position="30"/>
    </location>
</feature>
<reference evidence="7 8" key="1">
    <citation type="submission" date="2019-07" db="EMBL/GenBank/DDBJ databases">
        <title>Complete Genome Sequence of Leptotrichia goodfellowii Strain JCM 16774.</title>
        <authorList>
            <person name="Watanabe S."/>
            <person name="Cui L."/>
        </authorList>
    </citation>
    <scope>NUCLEOTIDE SEQUENCE [LARGE SCALE GENOMIC DNA]</scope>
    <source>
        <strain evidence="7 8">JCM16774</strain>
    </source>
</reference>
<keyword evidence="3 6" id="KW-0812">Transmembrane</keyword>
<evidence type="ECO:0000256" key="1">
    <source>
        <dbReference type="ARBA" id="ARBA00004651"/>
    </source>
</evidence>